<dbReference type="SUPFAM" id="SSF56672">
    <property type="entry name" value="DNA/RNA polymerases"/>
    <property type="match status" value="1"/>
</dbReference>
<gene>
    <name evidence="2" type="ORF">LPH55_07915</name>
</gene>
<feature type="domain" description="DNA-directed DNA polymerase family A palm" evidence="1">
    <location>
        <begin position="6"/>
        <end position="313"/>
    </location>
</feature>
<accession>A0ABS8TY15</accession>
<keyword evidence="3" id="KW-1185">Reference proteome</keyword>
<comment type="caution">
    <text evidence="2">The sequence shown here is derived from an EMBL/GenBank/DDBJ whole genome shotgun (WGS) entry which is preliminary data.</text>
</comment>
<dbReference type="InterPro" id="IPR001098">
    <property type="entry name" value="DNA-dir_DNA_pol_A_palm_dom"/>
</dbReference>
<reference evidence="2" key="1">
    <citation type="submission" date="2021-11" db="EMBL/GenBank/DDBJ databases">
        <title>Genome sequence of Xylella taiwanensis PLS432.</title>
        <authorList>
            <person name="Weng L.-W."/>
            <person name="Su C.-C."/>
            <person name="Tsai C.-W."/>
            <person name="Kuo C.-H."/>
        </authorList>
    </citation>
    <scope>NUCLEOTIDE SEQUENCE</scope>
    <source>
        <strain evidence="2">PLS432</strain>
    </source>
</reference>
<dbReference type="SMART" id="SM00482">
    <property type="entry name" value="POLAc"/>
    <property type="match status" value="1"/>
</dbReference>
<organism evidence="2 3">
    <name type="scientific">Xylella taiwanensis</name>
    <dbReference type="NCBI Taxonomy" id="1444770"/>
    <lineage>
        <taxon>Bacteria</taxon>
        <taxon>Pseudomonadati</taxon>
        <taxon>Pseudomonadota</taxon>
        <taxon>Gammaproteobacteria</taxon>
        <taxon>Lysobacterales</taxon>
        <taxon>Lysobacteraceae</taxon>
        <taxon>Xylella</taxon>
    </lineage>
</organism>
<dbReference type="EMBL" id="JAJPPU010000002">
    <property type="protein sequence ID" value="MCD8473379.1"/>
    <property type="molecule type" value="Genomic_DNA"/>
</dbReference>
<dbReference type="Gene3D" id="1.10.150.20">
    <property type="entry name" value="5' to 3' exonuclease, C-terminal subdomain"/>
    <property type="match status" value="1"/>
</dbReference>
<dbReference type="Proteomes" id="UP001430701">
    <property type="component" value="Unassembled WGS sequence"/>
</dbReference>
<evidence type="ECO:0000313" key="3">
    <source>
        <dbReference type="Proteomes" id="UP001430701"/>
    </source>
</evidence>
<proteinExistence type="predicted"/>
<dbReference type="InterPro" id="IPR043502">
    <property type="entry name" value="DNA/RNA_pol_sf"/>
</dbReference>
<evidence type="ECO:0000313" key="2">
    <source>
        <dbReference type="EMBL" id="MCD8473379.1"/>
    </source>
</evidence>
<protein>
    <recommendedName>
        <fullName evidence="1">DNA-directed DNA polymerase family A palm domain-containing protein</fullName>
    </recommendedName>
</protein>
<name>A0ABS8TY15_9GAMM</name>
<dbReference type="RefSeq" id="WP_232120185.1">
    <property type="nucleotide sequence ID" value="NZ_JAJPPO010000001.1"/>
</dbReference>
<evidence type="ECO:0000259" key="1">
    <source>
        <dbReference type="SMART" id="SM00482"/>
    </source>
</evidence>
<sequence>MRRLAHSIINADLSTIEGRVLAWLAGEQGKLHAFSAFDTCQGVDGLWYSGAAITEAARCGAPIALHRDAQGEPVRQGPDLYKRAYAQSFGIAQEAVTKQQRHIGKVQELALGYGGGVGAFAAFAALYRIDLDDMAAQAHATLPPVLLQEAARALEWTRDTQRPTFELSERAWLMCDVFKRAWRQAHPAIVTFWSDVQAAAVQAITHPGTVRSCRRLKLHYANAWLRIRLPSGRLLHYPAARVDADGALSYMGPHPATRQWTRIATYGGKLVENITQAVSRDVLAACMPRIEAAGYQIVLTVHDEIITEAATHSAFNAGHLAALMTTAPAWAAGLPLAAEGFETQRYRKH</sequence>